<comment type="subcellular location">
    <subcellularLocation>
        <location evidence="1">Membrane</location>
        <topology evidence="1">Single-pass membrane protein</topology>
    </subcellularLocation>
</comment>
<dbReference type="CDD" id="cd02961">
    <property type="entry name" value="PDI_a_family"/>
    <property type="match status" value="3"/>
</dbReference>
<dbReference type="STRING" id="796925.A0A137P2B2"/>
<accession>A0A137P2B2</accession>
<dbReference type="PANTHER" id="PTHR46426:SF1">
    <property type="entry name" value="PROTEIN DISULFIDE-ISOMERASE TMX3"/>
    <property type="match status" value="1"/>
</dbReference>
<feature type="transmembrane region" description="Helical" evidence="6">
    <location>
        <begin position="708"/>
        <end position="726"/>
    </location>
</feature>
<protein>
    <submittedName>
        <fullName evidence="8">Thioredoxin-domain-containing protein</fullName>
    </submittedName>
</protein>
<evidence type="ECO:0000313" key="9">
    <source>
        <dbReference type="Proteomes" id="UP000070444"/>
    </source>
</evidence>
<evidence type="ECO:0000256" key="1">
    <source>
        <dbReference type="ARBA" id="ARBA00004167"/>
    </source>
</evidence>
<proteinExistence type="predicted"/>
<dbReference type="EMBL" id="KQ964548">
    <property type="protein sequence ID" value="KXN69088.1"/>
    <property type="molecule type" value="Genomic_DNA"/>
</dbReference>
<evidence type="ECO:0000259" key="7">
    <source>
        <dbReference type="PROSITE" id="PS51352"/>
    </source>
</evidence>
<dbReference type="InterPro" id="IPR052250">
    <property type="entry name" value="PDI_TMX3"/>
</dbReference>
<evidence type="ECO:0000256" key="5">
    <source>
        <dbReference type="SAM" id="MobiDB-lite"/>
    </source>
</evidence>
<evidence type="ECO:0000256" key="6">
    <source>
        <dbReference type="SAM" id="Phobius"/>
    </source>
</evidence>
<dbReference type="GO" id="GO:0005783">
    <property type="term" value="C:endoplasmic reticulum"/>
    <property type="evidence" value="ECO:0007669"/>
    <property type="project" value="TreeGrafter"/>
</dbReference>
<dbReference type="Pfam" id="PF00085">
    <property type="entry name" value="Thioredoxin"/>
    <property type="match status" value="3"/>
</dbReference>
<gene>
    <name evidence="8" type="ORF">CONCODRAFT_79486</name>
</gene>
<dbReference type="Gene3D" id="3.40.30.10">
    <property type="entry name" value="Glutaredoxin"/>
    <property type="match status" value="3"/>
</dbReference>
<dbReference type="Proteomes" id="UP000070444">
    <property type="component" value="Unassembled WGS sequence"/>
</dbReference>
<dbReference type="SUPFAM" id="SSF52833">
    <property type="entry name" value="Thioredoxin-like"/>
    <property type="match status" value="3"/>
</dbReference>
<feature type="compositionally biased region" description="Pro residues" evidence="5">
    <location>
        <begin position="167"/>
        <end position="177"/>
    </location>
</feature>
<dbReference type="AlphaFoldDB" id="A0A137P2B2"/>
<keyword evidence="9" id="KW-1185">Reference proteome</keyword>
<dbReference type="PANTHER" id="PTHR46426">
    <property type="entry name" value="PROTEIN DISULFIDE-ISOMERASE TMX3"/>
    <property type="match status" value="1"/>
</dbReference>
<evidence type="ECO:0000256" key="2">
    <source>
        <dbReference type="ARBA" id="ARBA00022692"/>
    </source>
</evidence>
<dbReference type="GO" id="GO:0016020">
    <property type="term" value="C:membrane"/>
    <property type="evidence" value="ECO:0007669"/>
    <property type="project" value="UniProtKB-SubCell"/>
</dbReference>
<feature type="compositionally biased region" description="Basic and acidic residues" evidence="5">
    <location>
        <begin position="186"/>
        <end position="196"/>
    </location>
</feature>
<sequence>MSRKALIFPPNDENNFEFDEAMFNRKATKGRWFIKHYVKWCPHCQHLAPVWNDIAKDLTAEEGNPFQFGQIECDEVKNLCDKHNVQGYPTLILFQDGKIEEEFNGLPEKDIILNWLKEHKTPKVIEEPKKESQAESEFDKLKSATEGVEADKTVSSEPELPTQGVEMPPPTPEPVPNPLALSIPDYAKKQIEEEKSSSSTTTEDDSDSLKNKHHIDRTITLTESKFTQAIEHGIWIIRHTSKKNPPPGRFHILWSQLTNDFSEFKKHLGFRFATIDCDEETALCERNHIEKHPTIQLWESGEFIENYEGELDYDPLAKYIRAIQSRKFNHDSTGFKTYQFPGSYPPNTEGLVDKLSSKSYASMTGEGNWLVYYMSGTCVSCRPLSNTIEEVAKQLKSKVNVAQFDCSNEIETCEKHGVKGLPFLTFVKDGVQKVYTGPTTEDKLIKFAQTSSSPNFIQIADKSSWDKFKNSEEDNYFIYNYGSKKELSDFAKLKTIFDGLYLQSDVYLVDKELTKDSSTIDKSPNFYIQKPHFSAKPYEGTLTNNQELRKWLKSNQYPTLIPLGSENFDSILSEFNYMVLGILDPGKDHFDLEELKSLSAGLTQNPTISEKKVGFGWLDGKTHLDYVHTLGRNVEDLPFIVIIQPGQNKVFSVLEDKSKFQFKSGSIETAINSLGEKKLVADQMTGSKSLLGNIKLMPSEGESFNSNHLIGLVLVALALGFVYFLFKGRFRRRMSKRQLD</sequence>
<feature type="compositionally biased region" description="Basic and acidic residues" evidence="5">
    <location>
        <begin position="126"/>
        <end position="154"/>
    </location>
</feature>
<reference evidence="8 9" key="1">
    <citation type="journal article" date="2015" name="Genome Biol. Evol.">
        <title>Phylogenomic analyses indicate that early fungi evolved digesting cell walls of algal ancestors of land plants.</title>
        <authorList>
            <person name="Chang Y."/>
            <person name="Wang S."/>
            <person name="Sekimoto S."/>
            <person name="Aerts A.L."/>
            <person name="Choi C."/>
            <person name="Clum A."/>
            <person name="LaButti K.M."/>
            <person name="Lindquist E.A."/>
            <person name="Yee Ngan C."/>
            <person name="Ohm R.A."/>
            <person name="Salamov A.A."/>
            <person name="Grigoriev I.V."/>
            <person name="Spatafora J.W."/>
            <person name="Berbee M.L."/>
        </authorList>
    </citation>
    <scope>NUCLEOTIDE SEQUENCE [LARGE SCALE GENOMIC DNA]</scope>
    <source>
        <strain evidence="8 9">NRRL 28638</strain>
    </source>
</reference>
<dbReference type="OMA" id="CERNHIE"/>
<evidence type="ECO:0000256" key="4">
    <source>
        <dbReference type="ARBA" id="ARBA00023136"/>
    </source>
</evidence>
<feature type="region of interest" description="Disordered" evidence="5">
    <location>
        <begin position="126"/>
        <end position="211"/>
    </location>
</feature>
<dbReference type="PROSITE" id="PS51352">
    <property type="entry name" value="THIOREDOXIN_2"/>
    <property type="match status" value="2"/>
</dbReference>
<keyword evidence="4 6" id="KW-0472">Membrane</keyword>
<name>A0A137P2B2_CONC2</name>
<feature type="domain" description="Thioredoxin" evidence="7">
    <location>
        <begin position="331"/>
        <end position="453"/>
    </location>
</feature>
<dbReference type="InterPro" id="IPR013766">
    <property type="entry name" value="Thioredoxin_domain"/>
</dbReference>
<organism evidence="8 9">
    <name type="scientific">Conidiobolus coronatus (strain ATCC 28846 / CBS 209.66 / NRRL 28638)</name>
    <name type="common">Delacroixia coronata</name>
    <dbReference type="NCBI Taxonomy" id="796925"/>
    <lineage>
        <taxon>Eukaryota</taxon>
        <taxon>Fungi</taxon>
        <taxon>Fungi incertae sedis</taxon>
        <taxon>Zoopagomycota</taxon>
        <taxon>Entomophthoromycotina</taxon>
        <taxon>Entomophthoromycetes</taxon>
        <taxon>Entomophthorales</taxon>
        <taxon>Ancylistaceae</taxon>
        <taxon>Conidiobolus</taxon>
    </lineage>
</organism>
<dbReference type="InterPro" id="IPR036249">
    <property type="entry name" value="Thioredoxin-like_sf"/>
</dbReference>
<evidence type="ECO:0000313" key="8">
    <source>
        <dbReference type="EMBL" id="KXN69088.1"/>
    </source>
</evidence>
<dbReference type="Pfam" id="PF13848">
    <property type="entry name" value="Thioredoxin_6"/>
    <property type="match status" value="1"/>
</dbReference>
<keyword evidence="2 6" id="KW-0812">Transmembrane</keyword>
<feature type="domain" description="Thioredoxin" evidence="7">
    <location>
        <begin position="1"/>
        <end position="121"/>
    </location>
</feature>
<keyword evidence="3 6" id="KW-1133">Transmembrane helix</keyword>
<dbReference type="OrthoDB" id="72053at2759"/>
<evidence type="ECO:0000256" key="3">
    <source>
        <dbReference type="ARBA" id="ARBA00022989"/>
    </source>
</evidence>